<accession>X1VU56</accession>
<comment type="caution">
    <text evidence="1">The sequence shown here is derived from an EMBL/GenBank/DDBJ whole genome shotgun (WGS) entry which is preliminary data.</text>
</comment>
<gene>
    <name evidence="1" type="ORF">S12H4_59406</name>
</gene>
<sequence length="138" mass="15273">MQRPPPERLTIDVGAMREKLSAAEVNADLRPWGLESALGILETFVCGEERLREWTGEGPINTDDLPYVQYKTRYSAGPKCAGTTFLLLVESVWPYVRNTGSEGEAQRLERQLALRASANALMFGRQVPQAVALAPEDP</sequence>
<organism evidence="1">
    <name type="scientific">marine sediment metagenome</name>
    <dbReference type="NCBI Taxonomy" id="412755"/>
    <lineage>
        <taxon>unclassified sequences</taxon>
        <taxon>metagenomes</taxon>
        <taxon>ecological metagenomes</taxon>
    </lineage>
</organism>
<proteinExistence type="predicted"/>
<feature type="non-terminal residue" evidence="1">
    <location>
        <position position="138"/>
    </location>
</feature>
<protein>
    <submittedName>
        <fullName evidence="1">Uncharacterized protein</fullName>
    </submittedName>
</protein>
<reference evidence="1" key="1">
    <citation type="journal article" date="2014" name="Front. Microbiol.">
        <title>High frequency of phylogenetically diverse reductive dehalogenase-homologous genes in deep subseafloor sedimentary metagenomes.</title>
        <authorList>
            <person name="Kawai M."/>
            <person name="Futagami T."/>
            <person name="Toyoda A."/>
            <person name="Takaki Y."/>
            <person name="Nishi S."/>
            <person name="Hori S."/>
            <person name="Arai W."/>
            <person name="Tsubouchi T."/>
            <person name="Morono Y."/>
            <person name="Uchiyama I."/>
            <person name="Ito T."/>
            <person name="Fujiyama A."/>
            <person name="Inagaki F."/>
            <person name="Takami H."/>
        </authorList>
    </citation>
    <scope>NUCLEOTIDE SEQUENCE</scope>
    <source>
        <strain evidence="1">Expedition CK06-06</strain>
    </source>
</reference>
<dbReference type="EMBL" id="BARW01038811">
    <property type="protein sequence ID" value="GAJ24662.1"/>
    <property type="molecule type" value="Genomic_DNA"/>
</dbReference>
<name>X1VU56_9ZZZZ</name>
<dbReference type="AlphaFoldDB" id="X1VU56"/>
<evidence type="ECO:0000313" key="1">
    <source>
        <dbReference type="EMBL" id="GAJ24662.1"/>
    </source>
</evidence>